<feature type="coiled-coil region" evidence="1">
    <location>
        <begin position="248"/>
        <end position="449"/>
    </location>
</feature>
<protein>
    <submittedName>
        <fullName evidence="3">Glycosyltransferase</fullName>
        <ecNumber evidence="3">2.4.-.-</ecNumber>
    </submittedName>
</protein>
<accession>A0ABV0JA03</accession>
<feature type="domain" description="Glycosyltransferase 2-like" evidence="2">
    <location>
        <begin position="551"/>
        <end position="660"/>
    </location>
</feature>
<dbReference type="GO" id="GO:0016757">
    <property type="term" value="F:glycosyltransferase activity"/>
    <property type="evidence" value="ECO:0007669"/>
    <property type="project" value="UniProtKB-KW"/>
</dbReference>
<evidence type="ECO:0000256" key="1">
    <source>
        <dbReference type="SAM" id="Coils"/>
    </source>
</evidence>
<dbReference type="EMBL" id="JAMPKM010000009">
    <property type="protein sequence ID" value="MEP0818612.1"/>
    <property type="molecule type" value="Genomic_DNA"/>
</dbReference>
<evidence type="ECO:0000313" key="3">
    <source>
        <dbReference type="EMBL" id="MEP0818612.1"/>
    </source>
</evidence>
<comment type="caution">
    <text evidence="3">The sequence shown here is derived from an EMBL/GenBank/DDBJ whole genome shotgun (WGS) entry which is preliminary data.</text>
</comment>
<dbReference type="Pfam" id="PF13489">
    <property type="entry name" value="Methyltransf_23"/>
    <property type="match status" value="1"/>
</dbReference>
<dbReference type="CDD" id="cd03801">
    <property type="entry name" value="GT4_PimA-like"/>
    <property type="match status" value="1"/>
</dbReference>
<dbReference type="Pfam" id="PF00535">
    <property type="entry name" value="Glycos_transf_2"/>
    <property type="match status" value="1"/>
</dbReference>
<dbReference type="PANTHER" id="PTHR43179:SF7">
    <property type="entry name" value="RHAMNOSYLTRANSFERASE WBBL"/>
    <property type="match status" value="1"/>
</dbReference>
<keyword evidence="3" id="KW-0328">Glycosyltransferase</keyword>
<dbReference type="SUPFAM" id="SSF53448">
    <property type="entry name" value="Nucleotide-diphospho-sugar transferases"/>
    <property type="match status" value="1"/>
</dbReference>
<dbReference type="InterPro" id="IPR029063">
    <property type="entry name" value="SAM-dependent_MTases_sf"/>
</dbReference>
<keyword evidence="3" id="KW-0808">Transferase</keyword>
<dbReference type="PANTHER" id="PTHR43179">
    <property type="entry name" value="RHAMNOSYLTRANSFERASE WBBL"/>
    <property type="match status" value="1"/>
</dbReference>
<gene>
    <name evidence="3" type="ORF">NC998_16050</name>
</gene>
<evidence type="ECO:0000259" key="2">
    <source>
        <dbReference type="Pfam" id="PF00535"/>
    </source>
</evidence>
<dbReference type="Gene3D" id="3.40.50.150">
    <property type="entry name" value="Vaccinia Virus protein VP39"/>
    <property type="match status" value="1"/>
</dbReference>
<dbReference type="CDD" id="cd04186">
    <property type="entry name" value="GT_2_like_c"/>
    <property type="match status" value="1"/>
</dbReference>
<dbReference type="RefSeq" id="WP_190436945.1">
    <property type="nucleotide sequence ID" value="NZ_JAMPKM010000009.1"/>
</dbReference>
<keyword evidence="4" id="KW-1185">Reference proteome</keyword>
<dbReference type="EC" id="2.4.-.-" evidence="3"/>
<dbReference type="CDD" id="cd02440">
    <property type="entry name" value="AdoMet_MTases"/>
    <property type="match status" value="1"/>
</dbReference>
<dbReference type="InterPro" id="IPR029044">
    <property type="entry name" value="Nucleotide-diphossugar_trans"/>
</dbReference>
<keyword evidence="1" id="KW-0175">Coiled coil</keyword>
<dbReference type="SUPFAM" id="SSF53335">
    <property type="entry name" value="S-adenosyl-L-methionine-dependent methyltransferases"/>
    <property type="match status" value="1"/>
</dbReference>
<dbReference type="Gene3D" id="3.90.550.10">
    <property type="entry name" value="Spore Coat Polysaccharide Biosynthesis Protein SpsA, Chain A"/>
    <property type="match status" value="1"/>
</dbReference>
<dbReference type="SUPFAM" id="SSF53756">
    <property type="entry name" value="UDP-Glycosyltransferase/glycogen phosphorylase"/>
    <property type="match status" value="1"/>
</dbReference>
<evidence type="ECO:0000313" key="4">
    <source>
        <dbReference type="Proteomes" id="UP001464891"/>
    </source>
</evidence>
<reference evidence="3 4" key="1">
    <citation type="submission" date="2022-04" db="EMBL/GenBank/DDBJ databases">
        <title>Positive selection, recombination, and allopatry shape intraspecific diversity of widespread and dominant cyanobacteria.</title>
        <authorList>
            <person name="Wei J."/>
            <person name="Shu W."/>
            <person name="Hu C."/>
        </authorList>
    </citation>
    <scope>NUCLEOTIDE SEQUENCE [LARGE SCALE GENOMIC DNA]</scope>
    <source>
        <strain evidence="3 4">GB2-A4</strain>
    </source>
</reference>
<dbReference type="InterPro" id="IPR001173">
    <property type="entry name" value="Glyco_trans_2-like"/>
</dbReference>
<proteinExistence type="predicted"/>
<dbReference type="Proteomes" id="UP001464891">
    <property type="component" value="Unassembled WGS sequence"/>
</dbReference>
<dbReference type="Pfam" id="PF13692">
    <property type="entry name" value="Glyco_trans_1_4"/>
    <property type="match status" value="1"/>
</dbReference>
<organism evidence="3 4">
    <name type="scientific">Trichocoleus desertorum GB2-A4</name>
    <dbReference type="NCBI Taxonomy" id="2933944"/>
    <lineage>
        <taxon>Bacteria</taxon>
        <taxon>Bacillati</taxon>
        <taxon>Cyanobacteriota</taxon>
        <taxon>Cyanophyceae</taxon>
        <taxon>Leptolyngbyales</taxon>
        <taxon>Trichocoleusaceae</taxon>
        <taxon>Trichocoleus</taxon>
    </lineage>
</organism>
<sequence>MSSGWAKDYPAVEGITEEALDDNNSHKKMLQLIGNNKHVIDFGCATGYLAQFLSQRGCKVTGIEVNPEAAKTAENYCEQVIVADLDLVSLAEILPEKKFDVAVFGDVLEHLRNPWQLLKATIQLLKPDGYIVASIPNISHGAIRLALLKGRFEYSQLGILDDTHLRFFTHETVKKLFEDTGYFVDCLERTKLPVFFPSPLIPQVVREEFDESTLQLVEQAEESDTLQFVLKAYPLSLEGRNSALVQRCSTLTEQLSESKLQLQQLRIELEQSQAQMHHTYGEWERSQAHLHETYAQWEQSQAQLRQTQAELEKSQAELERSQAHLHETYAQWEQSQAQLRQTLVELEKSQTELERSQAHLHETYAQWEQSQAQLQEAQAELSRLQAQQATYAELEQAQAQLQEAQVELVRSQAQIRDAEAEKQRSHVQIQQLEADLDQLQSQLQQTHGRLEYSQTVIAAMQTSKFWKLRDRWMNLKKTLRVEPSEEFKFAIENLPGLNLGSTTQSAPKAVVPLELERHKQTVTTTYKHVLKSFLASGAKLHLPTSQTPLVTVVLVLYNRAELTFQCLRSLSENFYNSFEVVIVDNASSDDTSVLLDRIQGARIIRNSENHHFLLASNQAAKVAQGKYILFLNNDAQVLPGSIASAVKTIESAEDIGAVGGKILLLDGSLQEAGSIIWQDGSCLGYGRGDSPFAPEYMFGRDVDYCSGAFLLTSRELFLQMGGFDEDYKPAYYEEADYCLRLWRSGKRVVYDPDAVILHFEFASSKSSDAALQLQAKNREIFVNNHRDRLQAHHLPDPANILLARTTANKQPRVLFIDDRVPHTFLGAGYPRAREILLSLIELGYTVTFYPLNDLIDEGDWDTVYRDIPKVVEVMTEQGRPKLAEFLQQRAGYYEAIIISRPHNMQIFQPIFTGHPELFSNTKVIYDAEALFSLREVAYRRLNGQEVSEAEIDALIQDEVKLAAGVSSVISVSEPESKKFAECGFPTVHTLSHTVALRPTENSFKQRSDILFVGAIHDDFSPNADSVIWFANQVFPQIQAQLDADLKFKIVGFNSSEKVFNLANDHIQVMGRVNNLESYYNRARLFVVPTRFAAGIPLKIYEAASHGLPVVTTSLIAAQLGWQDGIELLVADDPNEFAQKCVQLYTNAELWEKLRFNILRRIEAEGSKEAFTAKLQEILTKE</sequence>
<dbReference type="Gene3D" id="3.40.50.2000">
    <property type="entry name" value="Glycogen Phosphorylase B"/>
    <property type="match status" value="1"/>
</dbReference>
<name>A0ABV0JA03_9CYAN</name>